<dbReference type="GO" id="GO:0005737">
    <property type="term" value="C:cytoplasm"/>
    <property type="evidence" value="ECO:0007669"/>
    <property type="project" value="TreeGrafter"/>
</dbReference>
<dbReference type="Pfam" id="PF13424">
    <property type="entry name" value="TPR_12"/>
    <property type="match status" value="1"/>
</dbReference>
<dbReference type="RefSeq" id="XP_013287651.1">
    <property type="nucleotide sequence ID" value="XM_013432197.1"/>
</dbReference>
<dbReference type="STRING" id="1442368.A0A0D2GS91"/>
<dbReference type="Proteomes" id="UP000053029">
    <property type="component" value="Unassembled WGS sequence"/>
</dbReference>
<dbReference type="AlphaFoldDB" id="A0A0D2GS91"/>
<dbReference type="Pfam" id="PF03568">
    <property type="entry name" value="Separin_C"/>
    <property type="match status" value="1"/>
</dbReference>
<name>A0A0D2GS91_9EURO</name>
<feature type="region of interest" description="Disordered" evidence="5">
    <location>
        <begin position="125"/>
        <end position="163"/>
    </location>
</feature>
<feature type="compositionally biased region" description="Basic and acidic residues" evidence="5">
    <location>
        <begin position="147"/>
        <end position="161"/>
    </location>
</feature>
<feature type="region of interest" description="Disordered" evidence="5">
    <location>
        <begin position="1298"/>
        <end position="1332"/>
    </location>
</feature>
<keyword evidence="8" id="KW-1185">Reference proteome</keyword>
<dbReference type="EC" id="3.4.22.49" evidence="2"/>
<dbReference type="GeneID" id="25302579"/>
<evidence type="ECO:0000256" key="5">
    <source>
        <dbReference type="SAM" id="MobiDB-lite"/>
    </source>
</evidence>
<dbReference type="OrthoDB" id="10255632at2759"/>
<evidence type="ECO:0000256" key="2">
    <source>
        <dbReference type="ARBA" id="ARBA00012489"/>
    </source>
</evidence>
<evidence type="ECO:0000313" key="8">
    <source>
        <dbReference type="Proteomes" id="UP000053029"/>
    </source>
</evidence>
<evidence type="ECO:0000256" key="4">
    <source>
        <dbReference type="ARBA" id="ARBA00022829"/>
    </source>
</evidence>
<dbReference type="InterPro" id="IPR005314">
    <property type="entry name" value="Peptidase_C50"/>
</dbReference>
<proteinExistence type="predicted"/>
<dbReference type="InterPro" id="IPR019734">
    <property type="entry name" value="TPR_rpt"/>
</dbReference>
<dbReference type="PANTHER" id="PTHR12792:SF0">
    <property type="entry name" value="SEPARIN"/>
    <property type="match status" value="1"/>
</dbReference>
<dbReference type="SMART" id="SM00028">
    <property type="entry name" value="TPR"/>
    <property type="match status" value="3"/>
</dbReference>
<dbReference type="EMBL" id="KN846970">
    <property type="protein sequence ID" value="KIW83843.1"/>
    <property type="molecule type" value="Genomic_DNA"/>
</dbReference>
<dbReference type="InterPro" id="IPR011990">
    <property type="entry name" value="TPR-like_helical_dom_sf"/>
</dbReference>
<accession>A0A0D2GS91</accession>
<feature type="region of interest" description="Disordered" evidence="5">
    <location>
        <begin position="2007"/>
        <end position="2033"/>
    </location>
</feature>
<evidence type="ECO:0000256" key="3">
    <source>
        <dbReference type="ARBA" id="ARBA00022801"/>
    </source>
</evidence>
<protein>
    <recommendedName>
        <fullName evidence="2">separase</fullName>
        <ecNumber evidence="2">3.4.22.49</ecNumber>
    </recommendedName>
</protein>
<dbReference type="GO" id="GO:0044732">
    <property type="term" value="C:mitotic spindle pole body"/>
    <property type="evidence" value="ECO:0007669"/>
    <property type="project" value="TreeGrafter"/>
</dbReference>
<evidence type="ECO:0000313" key="7">
    <source>
        <dbReference type="EMBL" id="KIW83843.1"/>
    </source>
</evidence>
<organism evidence="7 8">
    <name type="scientific">Fonsecaea pedrosoi CBS 271.37</name>
    <dbReference type="NCBI Taxonomy" id="1442368"/>
    <lineage>
        <taxon>Eukaryota</taxon>
        <taxon>Fungi</taxon>
        <taxon>Dikarya</taxon>
        <taxon>Ascomycota</taxon>
        <taxon>Pezizomycotina</taxon>
        <taxon>Eurotiomycetes</taxon>
        <taxon>Chaetothyriomycetidae</taxon>
        <taxon>Chaetothyriales</taxon>
        <taxon>Herpotrichiellaceae</taxon>
        <taxon>Fonsecaea</taxon>
    </lineage>
</organism>
<evidence type="ECO:0000259" key="6">
    <source>
        <dbReference type="PROSITE" id="PS51700"/>
    </source>
</evidence>
<keyword evidence="3" id="KW-0378">Hydrolase</keyword>
<dbReference type="GO" id="GO:0004197">
    <property type="term" value="F:cysteine-type endopeptidase activity"/>
    <property type="evidence" value="ECO:0007669"/>
    <property type="project" value="InterPro"/>
</dbReference>
<comment type="catalytic activity">
    <reaction evidence="1">
        <text>All bonds known to be hydrolyzed by this endopeptidase have arginine in P1 and an acidic residue in P4. P6 is often occupied by an acidic residue or by a hydroxy-amino-acid residue, the phosphorylation of which enhances cleavage.</text>
        <dbReference type="EC" id="3.4.22.49"/>
    </reaction>
</comment>
<gene>
    <name evidence="7" type="ORF">Z517_03089</name>
</gene>
<dbReference type="GO" id="GO:0051307">
    <property type="term" value="P:meiotic chromosome separation"/>
    <property type="evidence" value="ECO:0007669"/>
    <property type="project" value="TreeGrafter"/>
</dbReference>
<feature type="region of interest" description="Disordered" evidence="5">
    <location>
        <begin position="50"/>
        <end position="80"/>
    </location>
</feature>
<dbReference type="PANTHER" id="PTHR12792">
    <property type="entry name" value="EXTRA SPINDLE POLES 1-RELATED"/>
    <property type="match status" value="1"/>
</dbReference>
<dbReference type="InterPro" id="IPR030397">
    <property type="entry name" value="SEPARIN_core_dom"/>
</dbReference>
<dbReference type="GO" id="GO:0006508">
    <property type="term" value="P:proteolysis"/>
    <property type="evidence" value="ECO:0007669"/>
    <property type="project" value="InterPro"/>
</dbReference>
<keyword evidence="4" id="KW-0159">Chromosome partition</keyword>
<dbReference type="VEuPathDB" id="FungiDB:Z517_03089"/>
<feature type="domain" description="Peptidase C50" evidence="6">
    <location>
        <begin position="1858"/>
        <end position="1954"/>
    </location>
</feature>
<dbReference type="GO" id="GO:0072686">
    <property type="term" value="C:mitotic spindle"/>
    <property type="evidence" value="ECO:0007669"/>
    <property type="project" value="TreeGrafter"/>
</dbReference>
<dbReference type="GO" id="GO:0005634">
    <property type="term" value="C:nucleus"/>
    <property type="evidence" value="ECO:0007669"/>
    <property type="project" value="InterPro"/>
</dbReference>
<dbReference type="PROSITE" id="PS51700">
    <property type="entry name" value="SEPARIN"/>
    <property type="match status" value="1"/>
</dbReference>
<feature type="compositionally biased region" description="Basic residues" evidence="5">
    <location>
        <begin position="69"/>
        <end position="78"/>
    </location>
</feature>
<sequence>MTPLQDPVASAPSDWVRTHLNLSAPTPRTLRFLRAVLGLASFDECESKATCASTKKARQVKGSSISRPPIRHATRNRQKPGAVIQIHETNDEKIPRLSETERRKIATDTFNSTLKCLGETAKALREAPASKTESSVNPNDGPLQERSPNKERKKPALDSKKSTICNAPTDSGLLADLSYSALLFLRRSNHKDVVSTAGNNAGLENAALILLDRSISLNLIEQAQRQLCDIHERYWGDEVRKKSSSQSNIAKLLLGRPDAADEDRRFRFTASLQSQALRLALLVGPKCIDSELLKSLQPDAIGSPAWVTSRALENQLLTSEQSGLQLRTISLALSKLYALATSSKGENSSPLDLFKLFCLSLRIKFESWVHSGHLPNPPTEVWHPLHRAIKQLFATTKDLKASTAYTFQALCSIQKLTRPFECEFNTPPDLIGTLLQIIRDPDEYPQLIALVEERLRQTSGASHLILRCQITLSRLRASSGSTKTLESLKTMGSALTEPRELPPADLDKFLLLLAQLRKAAAELISFDKTRPHMEANGPLTDFQTALIRFTYCSFNFLRRHIRSILILSSENSSVEKRKAFLTTLLKTIDAVLSAEQFAITQDADLVAAASEALEDCSAAVQTLQVECAALMTQCRLETSLNQLRVRISQLFWARYLEAVKESKTPLEQSRILGMSLLGLLDLPLADQKVAHVALKYERLAACYLEERDFRTAETALRTAIEISIKDGVLGDVADLLLSVSFHRAWSHSDLGCKALGRVLTTYSKAILDYTPISESESESESQGFYDDPSLPSLHRAVLLEKQLLAMVDLGMNDHGVDLCATMANTLLSLLPQPVYQVYSMRVINQLLQLALKKKVPVSATVINSSVIRRILDADLAAENVFLSRYEPELRSLLSLQYGFLTGVLSNQTVSQGVKQLCEIVRTCKTHQETHVKCLDVGAYIAPLLLSVEYAAILGNYDVSLMALEALQHLVELGVPIQEISYKRILLRKGQFHDLLKDPQSAQKAFATIENATQEESDPLFETELALTYSEHHLYAEDLDASNKWLVIARNAWQARERPGNSKSTKARLREQIMWCRAAHLASRLAFESSQLVDAIVLARQSAKISATIWSSIERVCASAPPAHSNGSLDHELHCVSFELSRLDLSSPPSVRLTSSAVVLGSDVSLCCSVFSYMAFLNAHCGVYQDAVMFYEQTLKIARKWGHSIHTIIALSELGLLHARAGQVEKAQNRLQELPQIARDYHASWIRGHVALNQVETCLILGDGSAASRCLIEAKQLPVDTESASMELGVSGPLKDRSVCASAKPTGRKRGVKGQKGSAQVKRPPKECPSASKSTLDLSGFNARISFLESRLQIFLGCANAADRFDTSLLCDKDDDSRKTTSIALSLVHSALRSFSEDSIHNVLAETAVAIPVRYRSARKSGRVSLIQGGASRTFGEKDQDQKKRSRQKQAAKTFKDGTALLLQAYDILREVSNKKQNRVPCDIVHTCHKLLIQISLLSSALNQPLVSSSSNVVLNMTTPLDVALTRERFVTLGELSAAKKMSTESWPSAHNSDNSHIRLMSDKLLDYDTSLLPASWSVISLGLNEDRNELFVAQLAYQRSPFVVRIPLARPDPSEGDSEELDLKSAKAEIQEIIMKANASAHDARGSSVDKSVRKEWYVERQALDRQLATLLENIENIWFGGFRGLLSAGHIEEGELRKFGRCLTSTLHRHLPSRQKSSKSCEHVVELHDHVLELFVALGHPREVELEDAVTDLLYFVIDILQFNGERNAYDEIDFDAMLVEVLDALHSYHDHQSASRDKRGHVILVLDKELQAFPWESLSCLKNQGVSRMPSIASVWEKLKAIEDQRHDLKGYMIPRTDGAYILNPSSDLVATQETFGQIFENQLSNYRAIVNRHPAGNEFETALRDSSLMLYFGHGGGGQYIRPRTIRKMDKCAVTLLMGCSSAKMTECGVYEPHGMPLSYLSAGSPAVVGTLWDVTDRDIDRFAMELMAHWGLIDADANSGVPTLNKGRNPKAGKENAARHQCGGQKSGQKSLDEAVAHARDACLLKYLNGAAPVMYGIPVFLG</sequence>
<reference evidence="7 8" key="1">
    <citation type="submission" date="2015-01" db="EMBL/GenBank/DDBJ databases">
        <title>The Genome Sequence of Fonsecaea pedrosoi CBS 271.37.</title>
        <authorList>
            <consortium name="The Broad Institute Genomics Platform"/>
            <person name="Cuomo C."/>
            <person name="de Hoog S."/>
            <person name="Gorbushina A."/>
            <person name="Stielow B."/>
            <person name="Teixiera M."/>
            <person name="Abouelleil A."/>
            <person name="Chapman S.B."/>
            <person name="Priest M."/>
            <person name="Young S.K."/>
            <person name="Wortman J."/>
            <person name="Nusbaum C."/>
            <person name="Birren B."/>
        </authorList>
    </citation>
    <scope>NUCLEOTIDE SEQUENCE [LARGE SCALE GENOMIC DNA]</scope>
    <source>
        <strain evidence="7 8">CBS 271.37</strain>
    </source>
</reference>
<dbReference type="SUPFAM" id="SSF48452">
    <property type="entry name" value="TPR-like"/>
    <property type="match status" value="1"/>
</dbReference>
<dbReference type="HOGENOM" id="CLU_000454_0_0_1"/>
<evidence type="ECO:0000256" key="1">
    <source>
        <dbReference type="ARBA" id="ARBA00000451"/>
    </source>
</evidence>
<dbReference type="Gene3D" id="1.25.40.10">
    <property type="entry name" value="Tetratricopeptide repeat domain"/>
    <property type="match status" value="1"/>
</dbReference>